<dbReference type="Pfam" id="PF02653">
    <property type="entry name" value="BPD_transp_2"/>
    <property type="match status" value="1"/>
</dbReference>
<dbReference type="AlphaFoldDB" id="A0A4Q7M6R9"/>
<protein>
    <submittedName>
        <fullName evidence="7">Mannose ABC transporter membrane protein /fructose ABC transporter membrane protein /ribose ABC transporter membrane protein</fullName>
    </submittedName>
</protein>
<evidence type="ECO:0000256" key="4">
    <source>
        <dbReference type="ARBA" id="ARBA00022989"/>
    </source>
</evidence>
<keyword evidence="3 6" id="KW-0812">Transmembrane</keyword>
<evidence type="ECO:0000313" key="8">
    <source>
        <dbReference type="Proteomes" id="UP000293289"/>
    </source>
</evidence>
<keyword evidence="8" id="KW-1185">Reference proteome</keyword>
<feature type="transmembrane region" description="Helical" evidence="6">
    <location>
        <begin position="320"/>
        <end position="341"/>
    </location>
</feature>
<comment type="subcellular location">
    <subcellularLocation>
        <location evidence="1">Cell membrane</location>
        <topology evidence="1">Multi-pass membrane protein</topology>
    </subcellularLocation>
</comment>
<feature type="transmembrane region" description="Helical" evidence="6">
    <location>
        <begin position="117"/>
        <end position="140"/>
    </location>
</feature>
<feature type="transmembrane region" description="Helical" evidence="6">
    <location>
        <begin position="36"/>
        <end position="55"/>
    </location>
</feature>
<dbReference type="EMBL" id="SGWY01000004">
    <property type="protein sequence ID" value="RZS63696.1"/>
    <property type="molecule type" value="Genomic_DNA"/>
</dbReference>
<evidence type="ECO:0000256" key="3">
    <source>
        <dbReference type="ARBA" id="ARBA00022692"/>
    </source>
</evidence>
<name>A0A4Q7M6R9_9MICO</name>
<dbReference type="GO" id="GO:0022857">
    <property type="term" value="F:transmembrane transporter activity"/>
    <property type="evidence" value="ECO:0007669"/>
    <property type="project" value="InterPro"/>
</dbReference>
<feature type="transmembrane region" description="Helical" evidence="6">
    <location>
        <begin position="147"/>
        <end position="166"/>
    </location>
</feature>
<keyword evidence="5 6" id="KW-0472">Membrane</keyword>
<proteinExistence type="predicted"/>
<evidence type="ECO:0000256" key="2">
    <source>
        <dbReference type="ARBA" id="ARBA00022475"/>
    </source>
</evidence>
<dbReference type="PANTHER" id="PTHR32196:SF72">
    <property type="entry name" value="RIBOSE IMPORT PERMEASE PROTEIN RBSC"/>
    <property type="match status" value="1"/>
</dbReference>
<keyword evidence="2" id="KW-1003">Cell membrane</keyword>
<organism evidence="7 8">
    <name type="scientific">Agromyces ramosus</name>
    <dbReference type="NCBI Taxonomy" id="33879"/>
    <lineage>
        <taxon>Bacteria</taxon>
        <taxon>Bacillati</taxon>
        <taxon>Actinomycetota</taxon>
        <taxon>Actinomycetes</taxon>
        <taxon>Micrococcales</taxon>
        <taxon>Microbacteriaceae</taxon>
        <taxon>Agromyces</taxon>
    </lineage>
</organism>
<evidence type="ECO:0000256" key="5">
    <source>
        <dbReference type="ARBA" id="ARBA00023136"/>
    </source>
</evidence>
<dbReference type="CDD" id="cd06579">
    <property type="entry name" value="TM_PBP1_transp_AraH_like"/>
    <property type="match status" value="1"/>
</dbReference>
<comment type="caution">
    <text evidence="7">The sequence shown here is derived from an EMBL/GenBank/DDBJ whole genome shotgun (WGS) entry which is preliminary data.</text>
</comment>
<sequence length="346" mass="36271">MSQHTTEPPTAALDLAEEFLDRTTPLSRIRNTLHRYPAISPAIVLVLSVIVFGLLNERFLNPANLSLITQQVAVVGTLAVAQTLIILTAGIDLSVGAVMVLSSMVIAQTTVQAGLPAVLGLFLGLVVGLGAGALNGFLVTRLKLPPFIVTLGTLNIFVALTLLYSGGATVRGGEMPELLTWTGATFNVLGVNFTVGVVMMLLLYVVIAFILAKTAWGRHVYAVGDDPESARLAGIRVNRVLMSVYLAAGAILAIGAWIQIGRTNAASPNAGVDLNLDSITAVVIGGTSLFGGRGTVWGTLLGALIVGVFRNGLSLAGLDVLWQTFAVGVLIIVAVSVDQWIRKVRK</sequence>
<dbReference type="GO" id="GO:0005886">
    <property type="term" value="C:plasma membrane"/>
    <property type="evidence" value="ECO:0007669"/>
    <property type="project" value="UniProtKB-SubCell"/>
</dbReference>
<evidence type="ECO:0000256" key="6">
    <source>
        <dbReference type="SAM" id="Phobius"/>
    </source>
</evidence>
<evidence type="ECO:0000256" key="1">
    <source>
        <dbReference type="ARBA" id="ARBA00004651"/>
    </source>
</evidence>
<reference evidence="7 8" key="1">
    <citation type="submission" date="2019-02" db="EMBL/GenBank/DDBJ databases">
        <title>Genomic Encyclopedia of Type Strains, Phase IV (KMG-IV): sequencing the most valuable type-strain genomes for metagenomic binning, comparative biology and taxonomic classification.</title>
        <authorList>
            <person name="Goeker M."/>
        </authorList>
    </citation>
    <scope>NUCLEOTIDE SEQUENCE [LARGE SCALE GENOMIC DNA]</scope>
    <source>
        <strain evidence="7 8">DSM 43045</strain>
    </source>
</reference>
<feature type="transmembrane region" description="Helical" evidence="6">
    <location>
        <begin position="240"/>
        <end position="260"/>
    </location>
</feature>
<keyword evidence="4 6" id="KW-1133">Transmembrane helix</keyword>
<accession>A0A4Q7M6R9</accession>
<feature type="transmembrane region" description="Helical" evidence="6">
    <location>
        <begin position="93"/>
        <end position="111"/>
    </location>
</feature>
<dbReference type="Proteomes" id="UP000293289">
    <property type="component" value="Unassembled WGS sequence"/>
</dbReference>
<dbReference type="PANTHER" id="PTHR32196">
    <property type="entry name" value="ABC TRANSPORTER PERMEASE PROTEIN YPHD-RELATED-RELATED"/>
    <property type="match status" value="1"/>
</dbReference>
<gene>
    <name evidence="7" type="ORF">EV187_3605</name>
</gene>
<evidence type="ECO:0000313" key="7">
    <source>
        <dbReference type="EMBL" id="RZS63696.1"/>
    </source>
</evidence>
<dbReference type="RefSeq" id="WP_242609695.1">
    <property type="nucleotide sequence ID" value="NZ_SGWY01000004.1"/>
</dbReference>
<dbReference type="InterPro" id="IPR001851">
    <property type="entry name" value="ABC_transp_permease"/>
</dbReference>
<feature type="transmembrane region" description="Helical" evidence="6">
    <location>
        <begin position="186"/>
        <end position="211"/>
    </location>
</feature>